<feature type="domain" description="Transposase DDE" evidence="1">
    <location>
        <begin position="17"/>
        <end position="141"/>
    </location>
</feature>
<dbReference type="PANTHER" id="PTHR33408">
    <property type="entry name" value="TRANSPOSASE"/>
    <property type="match status" value="1"/>
</dbReference>
<dbReference type="InterPro" id="IPR025668">
    <property type="entry name" value="Tnp_DDE_dom"/>
</dbReference>
<evidence type="ECO:0000313" key="3">
    <source>
        <dbReference type="Proteomes" id="UP000373269"/>
    </source>
</evidence>
<dbReference type="Proteomes" id="UP000373269">
    <property type="component" value="Chromosome"/>
</dbReference>
<dbReference type="Pfam" id="PF13751">
    <property type="entry name" value="DDE_Tnp_1_6"/>
    <property type="match status" value="1"/>
</dbReference>
<dbReference type="EMBL" id="CP045835">
    <property type="protein sequence ID" value="QGG51806.1"/>
    <property type="molecule type" value="Genomic_DNA"/>
</dbReference>
<dbReference type="PANTHER" id="PTHR33408:SF2">
    <property type="entry name" value="TRANSPOSASE DDE DOMAIN-CONTAINING PROTEIN"/>
    <property type="match status" value="1"/>
</dbReference>
<gene>
    <name evidence="2" type="ORF">GDS87_13025</name>
</gene>
<keyword evidence="3" id="KW-1185">Reference proteome</keyword>
<organism evidence="2 3">
    <name type="scientific">Lysinibacillus pakistanensis</name>
    <dbReference type="NCBI Taxonomy" id="759811"/>
    <lineage>
        <taxon>Bacteria</taxon>
        <taxon>Bacillati</taxon>
        <taxon>Bacillota</taxon>
        <taxon>Bacilli</taxon>
        <taxon>Bacillales</taxon>
        <taxon>Bacillaceae</taxon>
        <taxon>Lysinibacillus</taxon>
    </lineage>
</organism>
<proteinExistence type="predicted"/>
<name>A0ABX6DAY6_9BACI</name>
<evidence type="ECO:0000259" key="1">
    <source>
        <dbReference type="Pfam" id="PF13751"/>
    </source>
</evidence>
<accession>A0ABX6DAY6</accession>
<sequence>MSKVQNWPYREEEDVFICPNNRKVLFKRYSQRKNTGGYEQDYKIYECEDCTDCPLKALCTKAKGNRQVHWNPVYEEMKAKARAALDDEQKAALYAKRKVDVETVFGDIKGNRSFTRFLLRGLAKTQTEFGLVAIAHNLLKVAGIRLATFSQKEKERFGKRPVLQIALFI</sequence>
<protein>
    <submittedName>
        <fullName evidence="2">Transposase</fullName>
    </submittedName>
</protein>
<evidence type="ECO:0000313" key="2">
    <source>
        <dbReference type="EMBL" id="QGG51806.1"/>
    </source>
</evidence>
<reference evidence="2 3" key="1">
    <citation type="submission" date="2019-11" db="EMBL/GenBank/DDBJ databases">
        <title>Whole Genome Sequencing and Comparative Genomic Analyses of Lysinibacillus pakistanensis LZH-9, a Halotolerant Strain with Excellent COD Removal Capability.</title>
        <authorList>
            <person name="Zhou H."/>
        </authorList>
    </citation>
    <scope>NUCLEOTIDE SEQUENCE [LARGE SCALE GENOMIC DNA]</scope>
    <source>
        <strain evidence="2 3">LZH-9</strain>
    </source>
</reference>